<feature type="region of interest" description="Disordered" evidence="2">
    <location>
        <begin position="1214"/>
        <end position="1270"/>
    </location>
</feature>
<feature type="region of interest" description="Disordered" evidence="2">
    <location>
        <begin position="280"/>
        <end position="405"/>
    </location>
</feature>
<dbReference type="CDD" id="cd15473">
    <property type="entry name" value="Myo5p-like_CBD_DIL_ANK"/>
    <property type="match status" value="1"/>
</dbReference>
<feature type="compositionally biased region" description="Polar residues" evidence="2">
    <location>
        <begin position="1384"/>
        <end position="1395"/>
    </location>
</feature>
<dbReference type="SMART" id="SM01132">
    <property type="entry name" value="DIL"/>
    <property type="match status" value="1"/>
</dbReference>
<feature type="compositionally biased region" description="Polar residues" evidence="2">
    <location>
        <begin position="387"/>
        <end position="397"/>
    </location>
</feature>
<dbReference type="Proteomes" id="UP001176521">
    <property type="component" value="Unassembled WGS sequence"/>
</dbReference>
<organism evidence="4 5">
    <name type="scientific">Tilletia horrida</name>
    <dbReference type="NCBI Taxonomy" id="155126"/>
    <lineage>
        <taxon>Eukaryota</taxon>
        <taxon>Fungi</taxon>
        <taxon>Dikarya</taxon>
        <taxon>Basidiomycota</taxon>
        <taxon>Ustilaginomycotina</taxon>
        <taxon>Exobasidiomycetes</taxon>
        <taxon>Tilletiales</taxon>
        <taxon>Tilletiaceae</taxon>
        <taxon>Tilletia</taxon>
    </lineage>
</organism>
<feature type="compositionally biased region" description="Polar residues" evidence="2">
    <location>
        <begin position="296"/>
        <end position="316"/>
    </location>
</feature>
<dbReference type="PROSITE" id="PS51126">
    <property type="entry name" value="DILUTE"/>
    <property type="match status" value="1"/>
</dbReference>
<feature type="compositionally biased region" description="Low complexity" evidence="2">
    <location>
        <begin position="139"/>
        <end position="150"/>
    </location>
</feature>
<feature type="region of interest" description="Disordered" evidence="2">
    <location>
        <begin position="1005"/>
        <end position="1087"/>
    </location>
</feature>
<feature type="compositionally biased region" description="Polar residues" evidence="2">
    <location>
        <begin position="1219"/>
        <end position="1230"/>
    </location>
</feature>
<feature type="compositionally biased region" description="Polar residues" evidence="2">
    <location>
        <begin position="1054"/>
        <end position="1074"/>
    </location>
</feature>
<sequence>MAAAASDPDAGAEAVAVARALVGGAGTETDGPAPSLRLLDYDLAAHAPTVPVLERICAAAEAGSSPPAPTPNPILRSRLYKALLRAADCGDSDVLAWLFDPSAPAWRHLFAHHQPSPPPPGLKPDLSGCRTDSELGTASSSSSANEQPSSLRGTGPLVLAASSGHLEAVRMLVLQAGCDINERDEAGWTALMWAVSASNLPLVSFLLSNGADVETQSLRGATVEDLLVTGAGTSTGALHDGADKDAGRAGPAGVLAVASDRELIADMIYEQMRTARKNRARASSALKAPLPYAGTPSRQANTPYSVSRSASPTKQLAATPLRSPYNFSPEGSPAQMLSPTMGGRDDSTSETPSNPASAPRTPPPPAALAHLRGSSGPFATGALGTSPAGSQTSTPGSLSKRKLLGRGEREQLAEAELRARELVEGRKRALLDMAWLLEVDYPTLLGEGVTLDRIGDGATMIAAAASASSSKSQVRASMLSPLPARARGHKARPATDGLPSGCGALEVGSDPLSAIFSFTTIPPDQMLVFSMSELDALLDLFITNARPYRAPWARRAMPANALYLCARFAVSSGDAELMEELVLSAINRIQEAIHLHHARMNHLVFWLFNATLLLHYFQRDESLAQLDIVVGDYQPLLRDMVDEIFVFVIREAERRVDKILDAAMLEHQSVPGLGDDIRFEGEWAGLNNTLRSLAGSVKSSMAGTGDGAGGLPPAPGSLGGQSDPKGGRRPLSQIFSRWESPGAQGASSTPASSVPSHFQGGSPGNSSTLGSSPGKATASPLRSSMDPGAGRDSLAANVASARAGQTLSAREALAKPTPRTVTMLLSATLHMMQLYEINPCVIVQALSQVFYWIGCELFNRMLGLGLTAGASSSSRNKRYLCRSRAMHIRLNISALEDWARSNALPLSIVNAHITPLRELVSWLQCQSSLREFDALIMTVQSLRALNPAQMRKAVKDYRYEVGEGRMSEECLQYLEQLQKDWERRSRDLEETARQTEERRLARARLERQAERQQLSPSERYRDRELDGAKDRQGTASPLLVPGQAQRASKHHRSGTATQNGDTPDSRSPSPSENSFDGFPDISTSKSVESGITAINEDDLSPAEKIAHRAQMAIDSLFEPGRGMNDYVPPWTAAGAAPGPNGEVVAPCGPSGPAEMVIGETLHSREMLPFAMPSKPEALVVTPGDAFGFGRGHFTGTGSPALKNVRAAAGSFVPPAAQEAGNSSVTDTGTDGRSVHRGSEIDGEGGGGGADSASVTSGTSSSALTNASSRSSCSSLYPMGKGFAAGGAWEPVPILPDGFLEQVDRYLERMSLATLNAVSAYPGGPGAERSAAQPSQQQQQRQASDSGRTPTDTEPAGPPWLLPQAGTPDGHESPMLDSALASPNLGATSESATSTERGGFHEEQQQQQHEEQHEAEGRETHQHHERKQSGLSALPTRLQVTQDRLMHRLAEVKSENSSCEDLVTPIGRPVTIRTASGRQLL</sequence>
<keyword evidence="5" id="KW-1185">Reference proteome</keyword>
<dbReference type="PROSITE" id="PS50297">
    <property type="entry name" value="ANK_REP_REGION"/>
    <property type="match status" value="2"/>
</dbReference>
<dbReference type="SUPFAM" id="SSF48403">
    <property type="entry name" value="Ankyrin repeat"/>
    <property type="match status" value="1"/>
</dbReference>
<dbReference type="PANTHER" id="PTHR16027">
    <property type="entry name" value="DILUTE DOMAIN-CONTAINING PROTEIN YPR089W"/>
    <property type="match status" value="1"/>
</dbReference>
<feature type="repeat" description="ANK" evidence="1">
    <location>
        <begin position="152"/>
        <end position="185"/>
    </location>
</feature>
<gene>
    <name evidence="4" type="ORF">OC842_002265</name>
</gene>
<feature type="compositionally biased region" description="Low complexity" evidence="2">
    <location>
        <begin position="1250"/>
        <end position="1270"/>
    </location>
</feature>
<dbReference type="InterPro" id="IPR002110">
    <property type="entry name" value="Ankyrin_rpt"/>
</dbReference>
<protein>
    <recommendedName>
        <fullName evidence="3">Dilute domain-containing protein</fullName>
    </recommendedName>
</protein>
<feature type="repeat" description="ANK" evidence="1">
    <location>
        <begin position="186"/>
        <end position="218"/>
    </location>
</feature>
<keyword evidence="1" id="KW-0040">ANK repeat</keyword>
<reference evidence="4" key="1">
    <citation type="journal article" date="2023" name="PhytoFront">
        <title>Draft Genome Resources of Seven Strains of Tilletia horrida, Causal Agent of Kernel Smut of Rice.</title>
        <authorList>
            <person name="Khanal S."/>
            <person name="Antony Babu S."/>
            <person name="Zhou X.G."/>
        </authorList>
    </citation>
    <scope>NUCLEOTIDE SEQUENCE</scope>
    <source>
        <strain evidence="4">TX3</strain>
    </source>
</reference>
<evidence type="ECO:0000259" key="3">
    <source>
        <dbReference type="PROSITE" id="PS51126"/>
    </source>
</evidence>
<evidence type="ECO:0000313" key="5">
    <source>
        <dbReference type="Proteomes" id="UP001176521"/>
    </source>
</evidence>
<evidence type="ECO:0000313" key="4">
    <source>
        <dbReference type="EMBL" id="KAK0535558.1"/>
    </source>
</evidence>
<accession>A0AAN6GFQ0</accession>
<dbReference type="InterPro" id="IPR037986">
    <property type="entry name" value="Myo5p-like_CBD_DIL"/>
</dbReference>
<feature type="compositionally biased region" description="Basic and acidic residues" evidence="2">
    <location>
        <begin position="1018"/>
        <end position="1032"/>
    </location>
</feature>
<comment type="caution">
    <text evidence="4">The sequence shown here is derived from an EMBL/GenBank/DDBJ whole genome shotgun (WGS) entry which is preliminary data.</text>
</comment>
<dbReference type="SMART" id="SM00248">
    <property type="entry name" value="ANK"/>
    <property type="match status" value="2"/>
</dbReference>
<dbReference type="InterPro" id="IPR002710">
    <property type="entry name" value="Dilute_dom"/>
</dbReference>
<feature type="domain" description="Dilute" evidence="3">
    <location>
        <begin position="583"/>
        <end position="980"/>
    </location>
</feature>
<evidence type="ECO:0000256" key="2">
    <source>
        <dbReference type="SAM" id="MobiDB-lite"/>
    </source>
</evidence>
<dbReference type="GO" id="GO:0051020">
    <property type="term" value="F:GTPase binding"/>
    <property type="evidence" value="ECO:0007669"/>
    <property type="project" value="TreeGrafter"/>
</dbReference>
<proteinExistence type="predicted"/>
<evidence type="ECO:0000256" key="1">
    <source>
        <dbReference type="PROSITE-ProRule" id="PRU00023"/>
    </source>
</evidence>
<feature type="compositionally biased region" description="Polar residues" evidence="2">
    <location>
        <begin position="745"/>
        <end position="756"/>
    </location>
</feature>
<name>A0AAN6GFQ0_9BASI</name>
<dbReference type="InterPro" id="IPR052072">
    <property type="entry name" value="Vascular_dev_regulator"/>
</dbReference>
<feature type="compositionally biased region" description="Low complexity" evidence="2">
    <location>
        <begin position="1328"/>
        <end position="1343"/>
    </location>
</feature>
<feature type="region of interest" description="Disordered" evidence="2">
    <location>
        <begin position="701"/>
        <end position="792"/>
    </location>
</feature>
<feature type="region of interest" description="Disordered" evidence="2">
    <location>
        <begin position="110"/>
        <end position="151"/>
    </location>
</feature>
<dbReference type="PANTHER" id="PTHR16027:SF6">
    <property type="entry name" value="DILUTE DOMAIN-CONTAINING PROTEIN"/>
    <property type="match status" value="1"/>
</dbReference>
<feature type="compositionally biased region" description="Basic and acidic residues" evidence="2">
    <location>
        <begin position="1397"/>
        <end position="1421"/>
    </location>
</feature>
<dbReference type="EMBL" id="JAPDMQ010000093">
    <property type="protein sequence ID" value="KAK0535558.1"/>
    <property type="molecule type" value="Genomic_DNA"/>
</dbReference>
<feature type="region of interest" description="Disordered" evidence="2">
    <location>
        <begin position="1320"/>
        <end position="1435"/>
    </location>
</feature>
<dbReference type="InterPro" id="IPR036770">
    <property type="entry name" value="Ankyrin_rpt-contain_sf"/>
</dbReference>
<dbReference type="Pfam" id="PF12796">
    <property type="entry name" value="Ank_2"/>
    <property type="match status" value="1"/>
</dbReference>
<dbReference type="PROSITE" id="PS50088">
    <property type="entry name" value="ANK_REPEAT"/>
    <property type="match status" value="2"/>
</dbReference>
<dbReference type="Gene3D" id="1.25.40.20">
    <property type="entry name" value="Ankyrin repeat-containing domain"/>
    <property type="match status" value="1"/>
</dbReference>
<dbReference type="Pfam" id="PF01843">
    <property type="entry name" value="DIL"/>
    <property type="match status" value="1"/>
</dbReference>